<evidence type="ECO:0000313" key="2">
    <source>
        <dbReference type="EMBL" id="CAA9500052.1"/>
    </source>
</evidence>
<name>A0A6J4SPV9_9SPHN</name>
<dbReference type="EMBL" id="CADCWA010000019">
    <property type="protein sequence ID" value="CAA9500052.1"/>
    <property type="molecule type" value="Genomic_DNA"/>
</dbReference>
<reference evidence="2" key="1">
    <citation type="submission" date="2020-02" db="EMBL/GenBank/DDBJ databases">
        <authorList>
            <person name="Meier V. D."/>
        </authorList>
    </citation>
    <scope>NUCLEOTIDE SEQUENCE</scope>
    <source>
        <strain evidence="2">AVDCRST_MAG31</strain>
    </source>
</reference>
<accession>A0A6J4SPV9</accession>
<feature type="non-terminal residue" evidence="2">
    <location>
        <position position="1"/>
    </location>
</feature>
<evidence type="ECO:0000256" key="1">
    <source>
        <dbReference type="SAM" id="MobiDB-lite"/>
    </source>
</evidence>
<proteinExistence type="predicted"/>
<organism evidence="2">
    <name type="scientific">uncultured Sphingomonas sp</name>
    <dbReference type="NCBI Taxonomy" id="158754"/>
    <lineage>
        <taxon>Bacteria</taxon>
        <taxon>Pseudomonadati</taxon>
        <taxon>Pseudomonadota</taxon>
        <taxon>Alphaproteobacteria</taxon>
        <taxon>Sphingomonadales</taxon>
        <taxon>Sphingomonadaceae</taxon>
        <taxon>Sphingomonas</taxon>
        <taxon>environmental samples</taxon>
    </lineage>
</organism>
<feature type="non-terminal residue" evidence="2">
    <location>
        <position position="167"/>
    </location>
</feature>
<protein>
    <submittedName>
        <fullName evidence="2">Uncharacterized protein</fullName>
    </submittedName>
</protein>
<gene>
    <name evidence="2" type="ORF">AVDCRST_MAG31-316</name>
</gene>
<dbReference type="AlphaFoldDB" id="A0A6J4SPV9"/>
<feature type="region of interest" description="Disordered" evidence="1">
    <location>
        <begin position="117"/>
        <end position="167"/>
    </location>
</feature>
<feature type="compositionally biased region" description="Low complexity" evidence="1">
    <location>
        <begin position="146"/>
        <end position="158"/>
    </location>
</feature>
<sequence length="167" mass="16851">GQPRLFPRGSRCCGTPEGAVDRRHRLCRLGPDGLARRLGRALVPHARPARTAVRGAAGRGLPIDAAVGPTVAGGKPRRAAARAHVAGPACADADQRHPARLAIADAGVVHGAPLWLEGGSNRPAADAGRQPDRGPGRAPGPRHPPGGRASPVGQDGPCVPGGGGPRM</sequence>